<feature type="transmembrane region" description="Helical" evidence="1">
    <location>
        <begin position="5"/>
        <end position="25"/>
    </location>
</feature>
<keyword evidence="1" id="KW-0472">Membrane</keyword>
<proteinExistence type="predicted"/>
<accession>A0A2P5FL91</accession>
<keyword evidence="3" id="KW-1185">Reference proteome</keyword>
<dbReference type="EMBL" id="JXTC01000024">
    <property type="protein sequence ID" value="PON98549.1"/>
    <property type="molecule type" value="Genomic_DNA"/>
</dbReference>
<evidence type="ECO:0000313" key="2">
    <source>
        <dbReference type="EMBL" id="PON98549.1"/>
    </source>
</evidence>
<dbReference type="Proteomes" id="UP000237000">
    <property type="component" value="Unassembled WGS sequence"/>
</dbReference>
<sequence>MNLQIIYFCVVMRLQFFAAIYLRSSEFPGYGLVNVRMPLSLVEGFMAWVIVGKGCETALFWLCIGLFGWKGTKFLKIKKSVWSHFGNKLNCGLLFGSLTLKSSKLQLLPQLWLFLNWWLKWPLTLSGGWKRMSPQMQLVGLALDPSDPSRSSSL</sequence>
<evidence type="ECO:0000256" key="1">
    <source>
        <dbReference type="SAM" id="Phobius"/>
    </source>
</evidence>
<protein>
    <recommendedName>
        <fullName evidence="4">Transmembrane protein</fullName>
    </recommendedName>
</protein>
<evidence type="ECO:0008006" key="4">
    <source>
        <dbReference type="Google" id="ProtNLM"/>
    </source>
</evidence>
<dbReference type="AlphaFoldDB" id="A0A2P5FL91"/>
<dbReference type="InParanoid" id="A0A2P5FL91"/>
<evidence type="ECO:0000313" key="3">
    <source>
        <dbReference type="Proteomes" id="UP000237000"/>
    </source>
</evidence>
<name>A0A2P5FL91_TREOI</name>
<keyword evidence="1" id="KW-1133">Transmembrane helix</keyword>
<comment type="caution">
    <text evidence="2">The sequence shown here is derived from an EMBL/GenBank/DDBJ whole genome shotgun (WGS) entry which is preliminary data.</text>
</comment>
<keyword evidence="1" id="KW-0812">Transmembrane</keyword>
<gene>
    <name evidence="2" type="ORF">TorRG33x02_057830</name>
</gene>
<feature type="transmembrane region" description="Helical" evidence="1">
    <location>
        <begin position="45"/>
        <end position="69"/>
    </location>
</feature>
<reference evidence="3" key="1">
    <citation type="submission" date="2016-06" db="EMBL/GenBank/DDBJ databases">
        <title>Parallel loss of symbiosis genes in relatives of nitrogen-fixing non-legume Parasponia.</title>
        <authorList>
            <person name="Van Velzen R."/>
            <person name="Holmer R."/>
            <person name="Bu F."/>
            <person name="Rutten L."/>
            <person name="Van Zeijl A."/>
            <person name="Liu W."/>
            <person name="Santuari L."/>
            <person name="Cao Q."/>
            <person name="Sharma T."/>
            <person name="Shen D."/>
            <person name="Roswanjaya Y."/>
            <person name="Wardhani T."/>
            <person name="Kalhor M.S."/>
            <person name="Jansen J."/>
            <person name="Van den Hoogen J."/>
            <person name="Gungor B."/>
            <person name="Hartog M."/>
            <person name="Hontelez J."/>
            <person name="Verver J."/>
            <person name="Yang W.-C."/>
            <person name="Schijlen E."/>
            <person name="Repin R."/>
            <person name="Schilthuizen M."/>
            <person name="Schranz E."/>
            <person name="Heidstra R."/>
            <person name="Miyata K."/>
            <person name="Fedorova E."/>
            <person name="Kohlen W."/>
            <person name="Bisseling T."/>
            <person name="Smit S."/>
            <person name="Geurts R."/>
        </authorList>
    </citation>
    <scope>NUCLEOTIDE SEQUENCE [LARGE SCALE GENOMIC DNA]</scope>
    <source>
        <strain evidence="3">cv. RG33-2</strain>
    </source>
</reference>
<organism evidence="2 3">
    <name type="scientific">Trema orientale</name>
    <name type="common">Charcoal tree</name>
    <name type="synonym">Celtis orientalis</name>
    <dbReference type="NCBI Taxonomy" id="63057"/>
    <lineage>
        <taxon>Eukaryota</taxon>
        <taxon>Viridiplantae</taxon>
        <taxon>Streptophyta</taxon>
        <taxon>Embryophyta</taxon>
        <taxon>Tracheophyta</taxon>
        <taxon>Spermatophyta</taxon>
        <taxon>Magnoliopsida</taxon>
        <taxon>eudicotyledons</taxon>
        <taxon>Gunneridae</taxon>
        <taxon>Pentapetalae</taxon>
        <taxon>rosids</taxon>
        <taxon>fabids</taxon>
        <taxon>Rosales</taxon>
        <taxon>Cannabaceae</taxon>
        <taxon>Trema</taxon>
    </lineage>
</organism>